<dbReference type="Pfam" id="PF01872">
    <property type="entry name" value="RibD_C"/>
    <property type="match status" value="1"/>
</dbReference>
<organism evidence="2 3">
    <name type="scientific">Arthrobacter citreus</name>
    <dbReference type="NCBI Taxonomy" id="1670"/>
    <lineage>
        <taxon>Bacteria</taxon>
        <taxon>Bacillati</taxon>
        <taxon>Actinomycetota</taxon>
        <taxon>Actinomycetes</taxon>
        <taxon>Micrococcales</taxon>
        <taxon>Micrococcaceae</taxon>
        <taxon>Arthrobacter</taxon>
    </lineage>
</organism>
<dbReference type="PANTHER" id="PTHR38011">
    <property type="entry name" value="DIHYDROFOLATE REDUCTASE FAMILY PROTEIN (AFU_ORTHOLOGUE AFUA_8G06820)"/>
    <property type="match status" value="1"/>
</dbReference>
<feature type="domain" description="Bacterial bifunctional deaminase-reductase C-terminal" evidence="1">
    <location>
        <begin position="3"/>
        <end position="166"/>
    </location>
</feature>
<evidence type="ECO:0000259" key="1">
    <source>
        <dbReference type="Pfam" id="PF01872"/>
    </source>
</evidence>
<evidence type="ECO:0000313" key="3">
    <source>
        <dbReference type="Proteomes" id="UP001448858"/>
    </source>
</evidence>
<protein>
    <submittedName>
        <fullName evidence="2">Dihydrofolate reductase family protein</fullName>
    </submittedName>
</protein>
<dbReference type="PANTHER" id="PTHR38011:SF11">
    <property type="entry name" value="2,5-DIAMINO-6-RIBOSYLAMINO-4(3H)-PYRIMIDINONE 5'-PHOSPHATE REDUCTASE"/>
    <property type="match status" value="1"/>
</dbReference>
<dbReference type="RefSeq" id="WP_342023538.1">
    <property type="nucleotide sequence ID" value="NZ_CP151657.1"/>
</dbReference>
<dbReference type="Gene3D" id="3.40.430.10">
    <property type="entry name" value="Dihydrofolate Reductase, subunit A"/>
    <property type="match status" value="1"/>
</dbReference>
<reference evidence="2 3" key="1">
    <citation type="submission" date="2024-04" db="EMBL/GenBank/DDBJ databases">
        <title>Arthrobacter sp. from Plains bison fecal sample.</title>
        <authorList>
            <person name="Ruzzini A."/>
        </authorList>
    </citation>
    <scope>NUCLEOTIDE SEQUENCE [LARGE SCALE GENOMIC DNA]</scope>
    <source>
        <strain evidence="2 3">EINP1</strain>
    </source>
</reference>
<dbReference type="EMBL" id="CP151657">
    <property type="protein sequence ID" value="WZP15886.1"/>
    <property type="molecule type" value="Genomic_DNA"/>
</dbReference>
<dbReference type="SUPFAM" id="SSF53597">
    <property type="entry name" value="Dihydrofolate reductase-like"/>
    <property type="match status" value="1"/>
</dbReference>
<dbReference type="InterPro" id="IPR002734">
    <property type="entry name" value="RibDG_C"/>
</dbReference>
<dbReference type="InterPro" id="IPR050765">
    <property type="entry name" value="Riboflavin_Biosynth_HTPR"/>
</dbReference>
<dbReference type="Proteomes" id="UP001448858">
    <property type="component" value="Chromosome"/>
</dbReference>
<keyword evidence="3" id="KW-1185">Reference proteome</keyword>
<name>A0ABZ2ZWX6_9MICC</name>
<proteinExistence type="predicted"/>
<gene>
    <name evidence="2" type="ORF">AAE021_17350</name>
</gene>
<sequence>MGKVLYYVASSLDGFIATEDHNLDWLLAFGFEAFQDHYDKFIAGVGSLVMGSATFEWMGREEPDTWPYGTMPCQVVTHRNLQAPPGSGVRFTSGDIRQICADAVRDAAGRNVWVVGGGDVAAQFAEAGLLDEMWVTYMPVALGAGRRLLPVSAPTAPMRLAGTTSFNGGAAELRFSLT</sequence>
<accession>A0ABZ2ZWX6</accession>
<dbReference type="InterPro" id="IPR024072">
    <property type="entry name" value="DHFR-like_dom_sf"/>
</dbReference>
<evidence type="ECO:0000313" key="2">
    <source>
        <dbReference type="EMBL" id="WZP15886.1"/>
    </source>
</evidence>